<gene>
    <name evidence="3" type="ORF">ONZ51_g9169</name>
</gene>
<dbReference type="Proteomes" id="UP001215151">
    <property type="component" value="Unassembled WGS sequence"/>
</dbReference>
<feature type="region of interest" description="Disordered" evidence="1">
    <location>
        <begin position="19"/>
        <end position="53"/>
    </location>
</feature>
<evidence type="ECO:0000256" key="1">
    <source>
        <dbReference type="SAM" id="MobiDB-lite"/>
    </source>
</evidence>
<proteinExistence type="predicted"/>
<protein>
    <submittedName>
        <fullName evidence="3">Uncharacterized protein</fullName>
    </submittedName>
</protein>
<keyword evidence="2" id="KW-0472">Membrane</keyword>
<feature type="compositionally biased region" description="Polar residues" evidence="1">
    <location>
        <begin position="27"/>
        <end position="50"/>
    </location>
</feature>
<keyword evidence="4" id="KW-1185">Reference proteome</keyword>
<evidence type="ECO:0000313" key="4">
    <source>
        <dbReference type="Proteomes" id="UP001215151"/>
    </source>
</evidence>
<accession>A0AAD7XA30</accession>
<evidence type="ECO:0000256" key="2">
    <source>
        <dbReference type="SAM" id="Phobius"/>
    </source>
</evidence>
<feature type="transmembrane region" description="Helical" evidence="2">
    <location>
        <begin position="73"/>
        <end position="93"/>
    </location>
</feature>
<comment type="caution">
    <text evidence="3">The sequence shown here is derived from an EMBL/GenBank/DDBJ whole genome shotgun (WGS) entry which is preliminary data.</text>
</comment>
<organism evidence="3 4">
    <name type="scientific">Trametes cubensis</name>
    <dbReference type="NCBI Taxonomy" id="1111947"/>
    <lineage>
        <taxon>Eukaryota</taxon>
        <taxon>Fungi</taxon>
        <taxon>Dikarya</taxon>
        <taxon>Basidiomycota</taxon>
        <taxon>Agaricomycotina</taxon>
        <taxon>Agaricomycetes</taxon>
        <taxon>Polyporales</taxon>
        <taxon>Polyporaceae</taxon>
        <taxon>Trametes</taxon>
    </lineage>
</organism>
<dbReference type="EMBL" id="JAPEVG010000302">
    <property type="protein sequence ID" value="KAJ8469167.1"/>
    <property type="molecule type" value="Genomic_DNA"/>
</dbReference>
<sequence length="367" mass="39415">MWPISFPTMTSIRSISSTKDANDIPLPTSNPTITSTPLNGTATTSPIIDSTTTHPATTITAKGPPAPHRPSTLLAILLPSALLVLLVVMAILWRRSSRLRAMSTFTPRFGPRRSSSPACDKLGEPIVFPPDCEREASNVFEDSAAPRLALSLRREEINRISYREQCFAGTFDPCSTGAADDDVPTATLRSHDLSPSITLDQAAMPLQLSATGSRDTSYATHRCNGRVESQDTSLLAGTDSDKGGKTIESTIFTPLIPPTPTFSHFSGVTALRHASDPASLRLDSWNGTQPSVTWSSVDIEYGLTSSATNDSTALARDSGDSRVLVLPWMVGQRLLEIAARDSMTTGVEEKNTEPPPPYHSSPKPNQS</sequence>
<keyword evidence="2" id="KW-1133">Transmembrane helix</keyword>
<evidence type="ECO:0000313" key="3">
    <source>
        <dbReference type="EMBL" id="KAJ8469167.1"/>
    </source>
</evidence>
<dbReference type="AlphaFoldDB" id="A0AAD7XA30"/>
<name>A0AAD7XA30_9APHY</name>
<reference evidence="3" key="1">
    <citation type="submission" date="2022-11" db="EMBL/GenBank/DDBJ databases">
        <title>Genome Sequence of Cubamyces cubensis.</title>
        <authorList>
            <person name="Buettner E."/>
        </authorList>
    </citation>
    <scope>NUCLEOTIDE SEQUENCE</scope>
    <source>
        <strain evidence="3">MPL-01</strain>
    </source>
</reference>
<keyword evidence="2" id="KW-0812">Transmembrane</keyword>
<feature type="region of interest" description="Disordered" evidence="1">
    <location>
        <begin position="341"/>
        <end position="367"/>
    </location>
</feature>